<dbReference type="SMART" id="SM00065">
    <property type="entry name" value="GAF"/>
    <property type="match status" value="1"/>
</dbReference>
<reference evidence="1 2" key="1">
    <citation type="submission" date="2017-12" db="EMBL/GenBank/DDBJ databases">
        <title>Kangiella profundi FT102 completed genome.</title>
        <authorList>
            <person name="Xu J."/>
            <person name="Wang J."/>
            <person name="Lu Y."/>
        </authorList>
    </citation>
    <scope>NUCLEOTIDE SEQUENCE [LARGE SCALE GENOMIC DNA]</scope>
    <source>
        <strain evidence="1 2">FT102</strain>
    </source>
</reference>
<dbReference type="SUPFAM" id="SSF55073">
    <property type="entry name" value="Nucleotide cyclase"/>
    <property type="match status" value="1"/>
</dbReference>
<keyword evidence="2" id="KW-1185">Reference proteome</keyword>
<dbReference type="InterPro" id="IPR000160">
    <property type="entry name" value="GGDEF_dom"/>
</dbReference>
<dbReference type="InterPro" id="IPR029787">
    <property type="entry name" value="Nucleotide_cyclase"/>
</dbReference>
<dbReference type="Pfam" id="PF00990">
    <property type="entry name" value="GGDEF"/>
    <property type="match status" value="1"/>
</dbReference>
<dbReference type="RefSeq" id="WP_106647136.1">
    <property type="nucleotide sequence ID" value="NZ_BMGO01000001.1"/>
</dbReference>
<dbReference type="EMBL" id="CP025120">
    <property type="protein sequence ID" value="AUD79316.1"/>
    <property type="molecule type" value="Genomic_DNA"/>
</dbReference>
<accession>A0A2K9AFZ2</accession>
<evidence type="ECO:0000313" key="2">
    <source>
        <dbReference type="Proteomes" id="UP000232693"/>
    </source>
</evidence>
<dbReference type="Pfam" id="PF13185">
    <property type="entry name" value="GAF_2"/>
    <property type="match status" value="1"/>
</dbReference>
<dbReference type="InterPro" id="IPR029016">
    <property type="entry name" value="GAF-like_dom_sf"/>
</dbReference>
<dbReference type="Proteomes" id="UP000232693">
    <property type="component" value="Chromosome"/>
</dbReference>
<dbReference type="InterPro" id="IPR043128">
    <property type="entry name" value="Rev_trsase/Diguanyl_cyclase"/>
</dbReference>
<dbReference type="Gene3D" id="3.30.70.270">
    <property type="match status" value="1"/>
</dbReference>
<organism evidence="1 2">
    <name type="scientific">Kangiella profundi</name>
    <dbReference type="NCBI Taxonomy" id="1561924"/>
    <lineage>
        <taxon>Bacteria</taxon>
        <taxon>Pseudomonadati</taxon>
        <taxon>Pseudomonadota</taxon>
        <taxon>Gammaproteobacteria</taxon>
        <taxon>Kangiellales</taxon>
        <taxon>Kangiellaceae</taxon>
        <taxon>Kangiella</taxon>
    </lineage>
</organism>
<sequence length="343" mass="38218">MQFQCNDATIENTLLSHKKLEEIIQAQTSIARLGINFGAILNEACQQSQKLTNAAGAVIELIEDSEMVIRAATGIASHYLGVRRDSANNMSAIAIRTQQALIANDTENDERVDQISRAAIGHRSMVVFPLFHQKKVVGVLKVLSNKPNFFSILELKIIAYMSELVASTMFHAQYYAQDELFRRATRDELTGIPNRALFMDHLHQNIAHAKRDGSKVALIAIDMDNLKVLNDTHGHHIGDKALKTLANRFSETIRSSDTVSRFGGDEFAITLSPVNGMDSAKAVVQNLIQSLDLPMKDDGQEFHLGASFGISIFPDDVNTVDELLELADKRMFANKRERKKERQ</sequence>
<dbReference type="KEGG" id="kpd:CW740_08685"/>
<dbReference type="PROSITE" id="PS50887">
    <property type="entry name" value="GGDEF"/>
    <property type="match status" value="1"/>
</dbReference>
<gene>
    <name evidence="1" type="ORF">CW740_08685</name>
</gene>
<dbReference type="NCBIfam" id="TIGR00254">
    <property type="entry name" value="GGDEF"/>
    <property type="match status" value="1"/>
</dbReference>
<dbReference type="AlphaFoldDB" id="A0A2K9AFZ2"/>
<protein>
    <submittedName>
        <fullName evidence="1">GGDEF domain-containing protein</fullName>
    </submittedName>
</protein>
<dbReference type="PANTHER" id="PTHR46663">
    <property type="entry name" value="DIGUANYLATE CYCLASE DGCT-RELATED"/>
    <property type="match status" value="1"/>
</dbReference>
<dbReference type="SUPFAM" id="SSF55781">
    <property type="entry name" value="GAF domain-like"/>
    <property type="match status" value="1"/>
</dbReference>
<name>A0A2K9AFZ2_9GAMM</name>
<dbReference type="PANTHER" id="PTHR46663:SF2">
    <property type="entry name" value="GGDEF DOMAIN-CONTAINING PROTEIN"/>
    <property type="match status" value="1"/>
</dbReference>
<dbReference type="InterPro" id="IPR052163">
    <property type="entry name" value="DGC-Regulatory_Protein"/>
</dbReference>
<proteinExistence type="predicted"/>
<dbReference type="Gene3D" id="3.30.450.40">
    <property type="match status" value="1"/>
</dbReference>
<dbReference type="OrthoDB" id="9803824at2"/>
<dbReference type="InterPro" id="IPR003018">
    <property type="entry name" value="GAF"/>
</dbReference>
<dbReference type="SMART" id="SM00267">
    <property type="entry name" value="GGDEF"/>
    <property type="match status" value="1"/>
</dbReference>
<dbReference type="CDD" id="cd01949">
    <property type="entry name" value="GGDEF"/>
    <property type="match status" value="1"/>
</dbReference>
<evidence type="ECO:0000313" key="1">
    <source>
        <dbReference type="EMBL" id="AUD79316.1"/>
    </source>
</evidence>